<gene>
    <name evidence="11" type="ORF">SAMN04488135_12715</name>
</gene>
<proteinExistence type="inferred from homology"/>
<comment type="catalytic activity">
    <reaction evidence="1 9">
        <text>UDP-alpha-D-glucose = UDP-alpha-D-galactose</text>
        <dbReference type="Rhea" id="RHEA:22168"/>
        <dbReference type="ChEBI" id="CHEBI:58885"/>
        <dbReference type="ChEBI" id="CHEBI:66914"/>
        <dbReference type="EC" id="5.1.3.2"/>
    </reaction>
</comment>
<evidence type="ECO:0000256" key="9">
    <source>
        <dbReference type="RuleBase" id="RU366046"/>
    </source>
</evidence>
<keyword evidence="8 9" id="KW-0413">Isomerase</keyword>
<dbReference type="CDD" id="cd05247">
    <property type="entry name" value="UDP_G4E_1_SDR_e"/>
    <property type="match status" value="1"/>
</dbReference>
<dbReference type="Gene3D" id="3.90.25.10">
    <property type="entry name" value="UDP-galactose 4-epimerase, domain 1"/>
    <property type="match status" value="1"/>
</dbReference>
<organism evidence="11 12">
    <name type="scientific">Pollutimonas bauzanensis</name>
    <dbReference type="NCBI Taxonomy" id="658167"/>
    <lineage>
        <taxon>Bacteria</taxon>
        <taxon>Pseudomonadati</taxon>
        <taxon>Pseudomonadota</taxon>
        <taxon>Betaproteobacteria</taxon>
        <taxon>Burkholderiales</taxon>
        <taxon>Alcaligenaceae</taxon>
        <taxon>Pollutimonas</taxon>
    </lineage>
</organism>
<comment type="similarity">
    <text evidence="4 9">Belongs to the NAD(P)-dependent epimerase/dehydratase family.</text>
</comment>
<dbReference type="Gene3D" id="3.40.50.720">
    <property type="entry name" value="NAD(P)-binding Rossmann-like Domain"/>
    <property type="match status" value="1"/>
</dbReference>
<evidence type="ECO:0000256" key="5">
    <source>
        <dbReference type="ARBA" id="ARBA00013189"/>
    </source>
</evidence>
<evidence type="ECO:0000256" key="3">
    <source>
        <dbReference type="ARBA" id="ARBA00004947"/>
    </source>
</evidence>
<sequence>MLHGSRHPNDGLLDVINSMTQTILVTGGTGFIGSHTTVALQQAGYRVVILDNLCNSSASVLDAIAKITGEKPAFIQGDVRSAPALAKLFQAYRVDAVLHFAGLKAVGESVRDPLAYYDNNVHGSVQLLGAMKQAGIKTFVFSSSATVYGDPQKLPLTEDHPRSATNPYGHTKLIVEDVLENLYKSEEGWRIARLRYFNPVGAHSSGLIGEAPQGIPNNLMPYVAQVATGQRSKVMIFGKDYDTADGTGVRDYIHVMDLARGHVQALRHCLDAEQELLTVNLGTGKGYSVLDMVRAFEQASGKTIPYEFAARRPGDIAACWADTGLAWEKLDWRAEMGIEEMCADAWGWARAGRWWAGPAKRS</sequence>
<evidence type="ECO:0000313" key="11">
    <source>
        <dbReference type="EMBL" id="SHI49572.1"/>
    </source>
</evidence>
<dbReference type="InterPro" id="IPR005886">
    <property type="entry name" value="UDP_G4E"/>
</dbReference>
<protein>
    <recommendedName>
        <fullName evidence="6 9">UDP-glucose 4-epimerase</fullName>
        <ecNumber evidence="5 9">5.1.3.2</ecNumber>
    </recommendedName>
</protein>
<evidence type="ECO:0000256" key="2">
    <source>
        <dbReference type="ARBA" id="ARBA00001911"/>
    </source>
</evidence>
<keyword evidence="7 9" id="KW-0520">NAD</keyword>
<comment type="pathway">
    <text evidence="3 9">Carbohydrate metabolism; galactose metabolism.</text>
</comment>
<dbReference type="NCBIfam" id="NF007956">
    <property type="entry name" value="PRK10675.1"/>
    <property type="match status" value="1"/>
</dbReference>
<evidence type="ECO:0000256" key="6">
    <source>
        <dbReference type="ARBA" id="ARBA00018569"/>
    </source>
</evidence>
<evidence type="ECO:0000313" key="12">
    <source>
        <dbReference type="Proteomes" id="UP000184226"/>
    </source>
</evidence>
<dbReference type="AlphaFoldDB" id="A0A1M6BLI3"/>
<dbReference type="STRING" id="658167.SAMN04488135_12715"/>
<dbReference type="GO" id="GO:0005829">
    <property type="term" value="C:cytosol"/>
    <property type="evidence" value="ECO:0007669"/>
    <property type="project" value="TreeGrafter"/>
</dbReference>
<evidence type="ECO:0000259" key="10">
    <source>
        <dbReference type="Pfam" id="PF16363"/>
    </source>
</evidence>
<dbReference type="EMBL" id="FQXE01000027">
    <property type="protein sequence ID" value="SHI49572.1"/>
    <property type="molecule type" value="Genomic_DNA"/>
</dbReference>
<keyword evidence="12" id="KW-1185">Reference proteome</keyword>
<dbReference type="GO" id="GO:0006012">
    <property type="term" value="P:galactose metabolic process"/>
    <property type="evidence" value="ECO:0007669"/>
    <property type="project" value="UniProtKB-UniPathway"/>
</dbReference>
<dbReference type="SUPFAM" id="SSF51735">
    <property type="entry name" value="NAD(P)-binding Rossmann-fold domains"/>
    <property type="match status" value="1"/>
</dbReference>
<dbReference type="Proteomes" id="UP000184226">
    <property type="component" value="Unassembled WGS sequence"/>
</dbReference>
<dbReference type="PANTHER" id="PTHR43725:SF47">
    <property type="entry name" value="UDP-GLUCOSE 4-EPIMERASE"/>
    <property type="match status" value="1"/>
</dbReference>
<evidence type="ECO:0000256" key="8">
    <source>
        <dbReference type="ARBA" id="ARBA00023235"/>
    </source>
</evidence>
<dbReference type="EC" id="5.1.3.2" evidence="5 9"/>
<dbReference type="UniPathway" id="UPA00214"/>
<comment type="subunit">
    <text evidence="9">Homodimer.</text>
</comment>
<evidence type="ECO:0000256" key="7">
    <source>
        <dbReference type="ARBA" id="ARBA00023027"/>
    </source>
</evidence>
<comment type="cofactor">
    <cofactor evidence="2 9">
        <name>NAD(+)</name>
        <dbReference type="ChEBI" id="CHEBI:57540"/>
    </cofactor>
</comment>
<reference evidence="11 12" key="1">
    <citation type="submission" date="2016-11" db="EMBL/GenBank/DDBJ databases">
        <authorList>
            <person name="Jaros S."/>
            <person name="Januszkiewicz K."/>
            <person name="Wedrychowicz H."/>
        </authorList>
    </citation>
    <scope>NUCLEOTIDE SEQUENCE [LARGE SCALE GENOMIC DNA]</scope>
    <source>
        <strain evidence="11 12">CGMCC 1.10190</strain>
    </source>
</reference>
<keyword evidence="9" id="KW-0119">Carbohydrate metabolism</keyword>
<accession>A0A1M6BLI3</accession>
<evidence type="ECO:0000256" key="1">
    <source>
        <dbReference type="ARBA" id="ARBA00000083"/>
    </source>
</evidence>
<dbReference type="InterPro" id="IPR036291">
    <property type="entry name" value="NAD(P)-bd_dom_sf"/>
</dbReference>
<name>A0A1M6BLI3_9BURK</name>
<dbReference type="InterPro" id="IPR016040">
    <property type="entry name" value="NAD(P)-bd_dom"/>
</dbReference>
<dbReference type="GO" id="GO:0003978">
    <property type="term" value="F:UDP-glucose 4-epimerase activity"/>
    <property type="evidence" value="ECO:0007669"/>
    <property type="project" value="UniProtKB-UniRule"/>
</dbReference>
<feature type="domain" description="NAD(P)-binding" evidence="10">
    <location>
        <begin position="24"/>
        <end position="344"/>
    </location>
</feature>
<dbReference type="Pfam" id="PF16363">
    <property type="entry name" value="GDP_Man_Dehyd"/>
    <property type="match status" value="1"/>
</dbReference>
<dbReference type="NCBIfam" id="TIGR01179">
    <property type="entry name" value="galE"/>
    <property type="match status" value="1"/>
</dbReference>
<dbReference type="PANTHER" id="PTHR43725">
    <property type="entry name" value="UDP-GLUCOSE 4-EPIMERASE"/>
    <property type="match status" value="1"/>
</dbReference>
<evidence type="ECO:0000256" key="4">
    <source>
        <dbReference type="ARBA" id="ARBA00007637"/>
    </source>
</evidence>